<protein>
    <recommendedName>
        <fullName evidence="3">DUF3445 domain-containing protein</fullName>
    </recommendedName>
</protein>
<evidence type="ECO:0008006" key="3">
    <source>
        <dbReference type="Google" id="ProtNLM"/>
    </source>
</evidence>
<evidence type="ECO:0000313" key="2">
    <source>
        <dbReference type="Proteomes" id="UP000603317"/>
    </source>
</evidence>
<keyword evidence="2" id="KW-1185">Reference proteome</keyword>
<name>A0ABQ1FB68_9SPHN</name>
<sequence length="266" mass="28536">MNLGFSVPDLLPRARGGGVLKMGLAKLDESEWLQPDPNLQARAEGFADYPEGIQLLPEGEAPGAELATMLGLSGGLPEAAARHHEDMCLLTLREGEEQYRLVGAAVAWPSDWTPAEKLGLPLRALHAPIQGYEEQLATGVDNFMAKLKPGAIYGRCNWFIAATDAKRWVAEPPEVAFAHVTRENAGETLFVRSERQALRRLPETGAILFTIGVYVAPLGALSDSDVAMLARAVGTLVEGEGDRRGAGAYADALIGYAAARDMERST</sequence>
<proteinExistence type="predicted"/>
<accession>A0ABQ1FB68</accession>
<reference evidence="2" key="1">
    <citation type="journal article" date="2019" name="Int. J. Syst. Evol. Microbiol.">
        <title>The Global Catalogue of Microorganisms (GCM) 10K type strain sequencing project: providing services to taxonomists for standard genome sequencing and annotation.</title>
        <authorList>
            <consortium name="The Broad Institute Genomics Platform"/>
            <consortium name="The Broad Institute Genome Sequencing Center for Infectious Disease"/>
            <person name="Wu L."/>
            <person name="Ma J."/>
        </authorList>
    </citation>
    <scope>NUCLEOTIDE SEQUENCE [LARGE SCALE GENOMIC DNA]</scope>
    <source>
        <strain evidence="2">CGMCC 1.15297</strain>
    </source>
</reference>
<dbReference type="InterPro" id="IPR021848">
    <property type="entry name" value="HODM_asu-like"/>
</dbReference>
<dbReference type="Pfam" id="PF11927">
    <property type="entry name" value="HODM_asu-like"/>
    <property type="match status" value="1"/>
</dbReference>
<dbReference type="Proteomes" id="UP000603317">
    <property type="component" value="Unassembled WGS sequence"/>
</dbReference>
<evidence type="ECO:0000313" key="1">
    <source>
        <dbReference type="EMBL" id="GGA04680.1"/>
    </source>
</evidence>
<dbReference type="EMBL" id="BMID01000001">
    <property type="protein sequence ID" value="GGA04680.1"/>
    <property type="molecule type" value="Genomic_DNA"/>
</dbReference>
<organism evidence="1 2">
    <name type="scientific">Blastomonas marina</name>
    <dbReference type="NCBI Taxonomy" id="1867408"/>
    <lineage>
        <taxon>Bacteria</taxon>
        <taxon>Pseudomonadati</taxon>
        <taxon>Pseudomonadota</taxon>
        <taxon>Alphaproteobacteria</taxon>
        <taxon>Sphingomonadales</taxon>
        <taxon>Sphingomonadaceae</taxon>
        <taxon>Blastomonas</taxon>
    </lineage>
</organism>
<comment type="caution">
    <text evidence="1">The sequence shown here is derived from an EMBL/GenBank/DDBJ whole genome shotgun (WGS) entry which is preliminary data.</text>
</comment>
<gene>
    <name evidence="1" type="ORF">GCM10010923_12670</name>
</gene>
<dbReference type="RefSeq" id="WP_188641899.1">
    <property type="nucleotide sequence ID" value="NZ_BMID01000001.1"/>
</dbReference>